<dbReference type="Proteomes" id="UP001603857">
    <property type="component" value="Unassembled WGS sequence"/>
</dbReference>
<organism evidence="1 2">
    <name type="scientific">Flemingia macrophylla</name>
    <dbReference type="NCBI Taxonomy" id="520843"/>
    <lineage>
        <taxon>Eukaryota</taxon>
        <taxon>Viridiplantae</taxon>
        <taxon>Streptophyta</taxon>
        <taxon>Embryophyta</taxon>
        <taxon>Tracheophyta</taxon>
        <taxon>Spermatophyta</taxon>
        <taxon>Magnoliopsida</taxon>
        <taxon>eudicotyledons</taxon>
        <taxon>Gunneridae</taxon>
        <taxon>Pentapetalae</taxon>
        <taxon>rosids</taxon>
        <taxon>fabids</taxon>
        <taxon>Fabales</taxon>
        <taxon>Fabaceae</taxon>
        <taxon>Papilionoideae</taxon>
        <taxon>50 kb inversion clade</taxon>
        <taxon>NPAAA clade</taxon>
        <taxon>indigoferoid/millettioid clade</taxon>
        <taxon>Phaseoleae</taxon>
        <taxon>Flemingia</taxon>
    </lineage>
</organism>
<evidence type="ECO:0000313" key="2">
    <source>
        <dbReference type="Proteomes" id="UP001603857"/>
    </source>
</evidence>
<sequence>MKRNCHLPIRPHSSTCSPSHCSMQALTFHYELQQPNGMEFFFRYLLIFQHFCRNETLNIHNKLAAILRGRQCIFDTAELKARVIIWLANGGMEESTGLHSQALLIHVSRGLSMKNSLQNFLQRRKKRSQSNISIDKN</sequence>
<evidence type="ECO:0000313" key="1">
    <source>
        <dbReference type="EMBL" id="KAL2316522.1"/>
    </source>
</evidence>
<name>A0ABD1KZ44_9FABA</name>
<proteinExistence type="predicted"/>
<gene>
    <name evidence="1" type="ORF">Fmac_030398</name>
</gene>
<reference evidence="1 2" key="1">
    <citation type="submission" date="2024-08" db="EMBL/GenBank/DDBJ databases">
        <title>Insights into the chromosomal genome structure of Flemingia macrophylla.</title>
        <authorList>
            <person name="Ding Y."/>
            <person name="Zhao Y."/>
            <person name="Bi W."/>
            <person name="Wu M."/>
            <person name="Zhao G."/>
            <person name="Gong Y."/>
            <person name="Li W."/>
            <person name="Zhang P."/>
        </authorList>
    </citation>
    <scope>NUCLEOTIDE SEQUENCE [LARGE SCALE GENOMIC DNA]</scope>
    <source>
        <strain evidence="1">DYQJB</strain>
        <tissue evidence="1">Leaf</tissue>
    </source>
</reference>
<comment type="caution">
    <text evidence="1">The sequence shown here is derived from an EMBL/GenBank/DDBJ whole genome shotgun (WGS) entry which is preliminary data.</text>
</comment>
<accession>A0ABD1KZ44</accession>
<dbReference type="EMBL" id="JBGMDY010000011">
    <property type="protein sequence ID" value="KAL2316522.1"/>
    <property type="molecule type" value="Genomic_DNA"/>
</dbReference>
<dbReference type="AlphaFoldDB" id="A0ABD1KZ44"/>
<keyword evidence="2" id="KW-1185">Reference proteome</keyword>
<protein>
    <submittedName>
        <fullName evidence="1">Uncharacterized protein</fullName>
    </submittedName>
</protein>